<dbReference type="Proteomes" id="UP000074914">
    <property type="component" value="Chromosome"/>
</dbReference>
<sequence length="39" mass="4439">MKNNRQSASYVTKKKVTLFDDSYLHIAQKSIRLTGVPLS</sequence>
<keyword evidence="2" id="KW-1185">Reference proteome</keyword>
<proteinExistence type="predicted"/>
<accession>A0ABM5ZAW8</accession>
<gene>
    <name evidence="1" type="ORF">CPter291_4080</name>
</gene>
<protein>
    <submittedName>
        <fullName evidence="1">Uncharacterized protein</fullName>
    </submittedName>
</protein>
<organism evidence="1 2">
    <name type="scientific">Collimonas pratensis</name>
    <dbReference type="NCBI Taxonomy" id="279113"/>
    <lineage>
        <taxon>Bacteria</taxon>
        <taxon>Pseudomonadati</taxon>
        <taxon>Pseudomonadota</taxon>
        <taxon>Betaproteobacteria</taxon>
        <taxon>Burkholderiales</taxon>
        <taxon>Oxalobacteraceae</taxon>
        <taxon>Collimonas</taxon>
    </lineage>
</organism>
<evidence type="ECO:0000313" key="1">
    <source>
        <dbReference type="EMBL" id="AMP16313.1"/>
    </source>
</evidence>
<name>A0ABM5ZAW8_9BURK</name>
<evidence type="ECO:0000313" key="2">
    <source>
        <dbReference type="Proteomes" id="UP000074914"/>
    </source>
</evidence>
<dbReference type="EMBL" id="CP013236">
    <property type="protein sequence ID" value="AMP16313.1"/>
    <property type="molecule type" value="Genomic_DNA"/>
</dbReference>
<reference evidence="1 2" key="1">
    <citation type="submission" date="2015-11" db="EMBL/GenBank/DDBJ databases">
        <title>Exploring the genomic traits of fungus-feeding bacterial genus Collimonas.</title>
        <authorList>
            <person name="Song C."/>
            <person name="Schmidt R."/>
            <person name="de Jager V."/>
            <person name="Krzyzanowska D."/>
            <person name="Jongedijk E."/>
            <person name="Cankar K."/>
            <person name="Beekwilder J."/>
            <person name="van Veen A."/>
            <person name="de Boer W."/>
            <person name="van Veen J.A."/>
            <person name="Garbeva P."/>
        </authorList>
    </citation>
    <scope>NUCLEOTIDE SEQUENCE [LARGE SCALE GENOMIC DNA]</scope>
    <source>
        <strain evidence="1 2">Ter291</strain>
    </source>
</reference>